<evidence type="ECO:0000313" key="11">
    <source>
        <dbReference type="Proteomes" id="UP001281731"/>
    </source>
</evidence>
<evidence type="ECO:0000256" key="6">
    <source>
        <dbReference type="ARBA" id="ARBA00022989"/>
    </source>
</evidence>
<feature type="transmembrane region" description="Helical" evidence="9">
    <location>
        <begin position="124"/>
        <end position="143"/>
    </location>
</feature>
<organism evidence="10 11">
    <name type="scientific">Actinotignum urinale</name>
    <dbReference type="NCBI Taxonomy" id="190146"/>
    <lineage>
        <taxon>Bacteria</taxon>
        <taxon>Bacillati</taxon>
        <taxon>Actinomycetota</taxon>
        <taxon>Actinomycetes</taxon>
        <taxon>Actinomycetales</taxon>
        <taxon>Actinomycetaceae</taxon>
        <taxon>Actinotignum</taxon>
    </lineage>
</organism>
<dbReference type="CDD" id="cd06550">
    <property type="entry name" value="TM_ABC_iron-siderophores_like"/>
    <property type="match status" value="1"/>
</dbReference>
<keyword evidence="6 9" id="KW-1133">Transmembrane helix</keyword>
<dbReference type="GO" id="GO:0005886">
    <property type="term" value="C:plasma membrane"/>
    <property type="evidence" value="ECO:0007669"/>
    <property type="project" value="UniProtKB-SubCell"/>
</dbReference>
<keyword evidence="7 9" id="KW-0472">Membrane</keyword>
<evidence type="ECO:0000256" key="5">
    <source>
        <dbReference type="ARBA" id="ARBA00022692"/>
    </source>
</evidence>
<feature type="transmembrane region" description="Helical" evidence="9">
    <location>
        <begin position="214"/>
        <end position="235"/>
    </location>
</feature>
<dbReference type="AlphaFoldDB" id="A0AAW9HXN1"/>
<feature type="region of interest" description="Disordered" evidence="8">
    <location>
        <begin position="1"/>
        <end position="70"/>
    </location>
</feature>
<dbReference type="GO" id="GO:0033214">
    <property type="term" value="P:siderophore-iron import into cell"/>
    <property type="evidence" value="ECO:0007669"/>
    <property type="project" value="TreeGrafter"/>
</dbReference>
<dbReference type="Pfam" id="PF01032">
    <property type="entry name" value="FecCD"/>
    <property type="match status" value="1"/>
</dbReference>
<feature type="compositionally biased region" description="Low complexity" evidence="8">
    <location>
        <begin position="55"/>
        <end position="65"/>
    </location>
</feature>
<evidence type="ECO:0000256" key="2">
    <source>
        <dbReference type="ARBA" id="ARBA00007935"/>
    </source>
</evidence>
<evidence type="ECO:0000256" key="7">
    <source>
        <dbReference type="ARBA" id="ARBA00023136"/>
    </source>
</evidence>
<feature type="transmembrane region" description="Helical" evidence="9">
    <location>
        <begin position="322"/>
        <end position="341"/>
    </location>
</feature>
<keyword evidence="3" id="KW-0813">Transport</keyword>
<feature type="transmembrane region" description="Helical" evidence="9">
    <location>
        <begin position="262"/>
        <end position="281"/>
    </location>
</feature>
<gene>
    <name evidence="10" type="ORF">R6G80_05230</name>
</gene>
<feature type="transmembrane region" description="Helical" evidence="9">
    <location>
        <begin position="373"/>
        <end position="395"/>
    </location>
</feature>
<keyword evidence="4" id="KW-1003">Cell membrane</keyword>
<evidence type="ECO:0000256" key="4">
    <source>
        <dbReference type="ARBA" id="ARBA00022475"/>
    </source>
</evidence>
<keyword evidence="5 9" id="KW-0812">Transmembrane</keyword>
<comment type="subcellular location">
    <subcellularLocation>
        <location evidence="1">Cell membrane</location>
        <topology evidence="1">Multi-pass membrane protein</topology>
    </subcellularLocation>
</comment>
<reference evidence="10" key="1">
    <citation type="submission" date="2023-10" db="EMBL/GenBank/DDBJ databases">
        <title>Whole Genome based description of the genera Actinobaculum and Actinotignum reveals a complex phylogenetic relationship within the species included in the genus Actinotignum.</title>
        <authorList>
            <person name="Jensen C.S."/>
            <person name="Dargis R."/>
            <person name="Kemp M."/>
            <person name="Christensen J.J."/>
        </authorList>
    </citation>
    <scope>NUCLEOTIDE SEQUENCE</scope>
    <source>
        <strain evidence="10">SLA_B511</strain>
    </source>
</reference>
<comment type="caution">
    <text evidence="10">The sequence shown here is derived from an EMBL/GenBank/DDBJ whole genome shotgun (WGS) entry which is preliminary data.</text>
</comment>
<accession>A0AAW9HXN1</accession>
<comment type="similarity">
    <text evidence="2">Belongs to the binding-protein-dependent transport system permease family. FecCD subfamily.</text>
</comment>
<dbReference type="EMBL" id="JAWNGC010000005">
    <property type="protein sequence ID" value="MDY5155127.1"/>
    <property type="molecule type" value="Genomic_DNA"/>
</dbReference>
<proteinExistence type="inferred from homology"/>
<feature type="transmembrane region" description="Helical" evidence="9">
    <location>
        <begin position="83"/>
        <end position="104"/>
    </location>
</feature>
<sequence>MTKNTMPKDAVATTETGTGTKASTIKTGGTGTKSSTNTTDSTNMDNSPENRDDTVATSVSTAKSSTPKRATHSFAKTRDALRYWVLLTSGIIFSIATTILYMLWDNPAEFGTEEFWIIVQLRREAVITIIIVAFCQSLATLAFQTVTNNRILTPSIMGFEALYSLIHTSTMYFFGIAGFIAFTGNFAFITQVLLMVGMVILLYGWLLRGKLGSLRVMLLVGLILGAGLNSLASFMRRMLSPSEFDVLTARMFGSISNAKAEMFTFALIVAGIAGVLLIASSRKLNAITLGRDVAVNIGIRHTPLLMWCLTLIGFLMAVSTALVGPMTFFGFLVATLTYQAASTHDHRYLFPMAVTIGYAILMGSYFVMKNIFYAEGVVSIIIELVGGLAFLVVILRKGRL</sequence>
<dbReference type="PANTHER" id="PTHR30472:SF19">
    <property type="entry name" value="PETROBACTIN IMPORT SYSTEM PERMEASE PROTEIN YCLO"/>
    <property type="match status" value="1"/>
</dbReference>
<feature type="transmembrane region" description="Helical" evidence="9">
    <location>
        <begin position="163"/>
        <end position="182"/>
    </location>
</feature>
<dbReference type="RefSeq" id="WP_320756555.1">
    <property type="nucleotide sequence ID" value="NZ_JAWNGC010000005.1"/>
</dbReference>
<feature type="transmembrane region" description="Helical" evidence="9">
    <location>
        <begin position="188"/>
        <end position="207"/>
    </location>
</feature>
<feature type="compositionally biased region" description="Low complexity" evidence="8">
    <location>
        <begin position="13"/>
        <end position="42"/>
    </location>
</feature>
<evidence type="ECO:0000256" key="1">
    <source>
        <dbReference type="ARBA" id="ARBA00004651"/>
    </source>
</evidence>
<evidence type="ECO:0000256" key="3">
    <source>
        <dbReference type="ARBA" id="ARBA00022448"/>
    </source>
</evidence>
<dbReference type="InterPro" id="IPR000522">
    <property type="entry name" value="ABC_transptr_permease_BtuC"/>
</dbReference>
<evidence type="ECO:0000313" key="10">
    <source>
        <dbReference type="EMBL" id="MDY5155127.1"/>
    </source>
</evidence>
<name>A0AAW9HXN1_9ACTO</name>
<dbReference type="InterPro" id="IPR037294">
    <property type="entry name" value="ABC_BtuC-like"/>
</dbReference>
<evidence type="ECO:0000256" key="9">
    <source>
        <dbReference type="SAM" id="Phobius"/>
    </source>
</evidence>
<dbReference type="Proteomes" id="UP001281731">
    <property type="component" value="Unassembled WGS sequence"/>
</dbReference>
<dbReference type="SUPFAM" id="SSF81345">
    <property type="entry name" value="ABC transporter involved in vitamin B12 uptake, BtuC"/>
    <property type="match status" value="1"/>
</dbReference>
<evidence type="ECO:0000256" key="8">
    <source>
        <dbReference type="SAM" id="MobiDB-lite"/>
    </source>
</evidence>
<dbReference type="Gene3D" id="1.10.3470.10">
    <property type="entry name" value="ABC transporter involved in vitamin B12 uptake, BtuC"/>
    <property type="match status" value="1"/>
</dbReference>
<feature type="transmembrane region" description="Helical" evidence="9">
    <location>
        <begin position="348"/>
        <end position="367"/>
    </location>
</feature>
<dbReference type="GO" id="GO:0022857">
    <property type="term" value="F:transmembrane transporter activity"/>
    <property type="evidence" value="ECO:0007669"/>
    <property type="project" value="InterPro"/>
</dbReference>
<protein>
    <submittedName>
        <fullName evidence="10">Iron chelate uptake ABC transporter family permease subunit</fullName>
    </submittedName>
</protein>
<dbReference type="PANTHER" id="PTHR30472">
    <property type="entry name" value="FERRIC ENTEROBACTIN TRANSPORT SYSTEM PERMEASE PROTEIN"/>
    <property type="match status" value="1"/>
</dbReference>